<name>A0A7C7D7B6_9FIRM</name>
<dbReference type="Pfam" id="PF11071">
    <property type="entry name" value="Nuc_deoxyri_tr3"/>
    <property type="match status" value="1"/>
</dbReference>
<accession>A0A7C7D7B6</accession>
<dbReference type="EMBL" id="DUTF01000332">
    <property type="protein sequence ID" value="HHY28053.1"/>
    <property type="molecule type" value="Genomic_DNA"/>
</dbReference>
<evidence type="ECO:0000313" key="1">
    <source>
        <dbReference type="EMBL" id="HHY28053.1"/>
    </source>
</evidence>
<gene>
    <name evidence="1" type="ORF">GX523_15160</name>
</gene>
<sequence>MNLVVYLAGEIHTQWREELKEKAAALDLPIEFVGPMQDHDYSDSVGEQVLGTQPNAIFRDEAASKINNLRTQVLLGKSDLIIALFGENKYRQWNTAMDASTAIALNKPLIIIRPEALHHPLKELSQKANVTVETIDQAIKVLSYIFETKA</sequence>
<comment type="caution">
    <text evidence="1">The sequence shown here is derived from an EMBL/GenBank/DDBJ whole genome shotgun (WGS) entry which is preliminary data.</text>
</comment>
<reference evidence="1 2" key="1">
    <citation type="journal article" date="2020" name="Biotechnol. Biofuels">
        <title>New insights from the biogas microbiome by comprehensive genome-resolved metagenomics of nearly 1600 species originating from multiple anaerobic digesters.</title>
        <authorList>
            <person name="Campanaro S."/>
            <person name="Treu L."/>
            <person name="Rodriguez-R L.M."/>
            <person name="Kovalovszki A."/>
            <person name="Ziels R.M."/>
            <person name="Maus I."/>
            <person name="Zhu X."/>
            <person name="Kougias P.G."/>
            <person name="Basile A."/>
            <person name="Luo G."/>
            <person name="Schluter A."/>
            <person name="Konstantinidis K.T."/>
            <person name="Angelidaki I."/>
        </authorList>
    </citation>
    <scope>NUCLEOTIDE SEQUENCE [LARGE SCALE GENOMIC DNA]</scope>
    <source>
        <strain evidence="1">AS05jafATM_4</strain>
    </source>
</reference>
<dbReference type="Proteomes" id="UP000553059">
    <property type="component" value="Unassembled WGS sequence"/>
</dbReference>
<protein>
    <submittedName>
        <fullName evidence="1">YtoQ family protein</fullName>
    </submittedName>
</protein>
<organism evidence="1 2">
    <name type="scientific">Desulfitobacterium dehalogenans</name>
    <dbReference type="NCBI Taxonomy" id="36854"/>
    <lineage>
        <taxon>Bacteria</taxon>
        <taxon>Bacillati</taxon>
        <taxon>Bacillota</taxon>
        <taxon>Clostridia</taxon>
        <taxon>Eubacteriales</taxon>
        <taxon>Desulfitobacteriaceae</taxon>
        <taxon>Desulfitobacterium</taxon>
    </lineage>
</organism>
<proteinExistence type="predicted"/>
<dbReference type="AlphaFoldDB" id="A0A7C7D7B6"/>
<dbReference type="NCBIfam" id="TIGR03646">
    <property type="entry name" value="YtoQ_fam"/>
    <property type="match status" value="1"/>
</dbReference>
<evidence type="ECO:0000313" key="2">
    <source>
        <dbReference type="Proteomes" id="UP000553059"/>
    </source>
</evidence>
<dbReference type="InterPro" id="IPR019884">
    <property type="entry name" value="YtoQ_family_protein"/>
</dbReference>